<feature type="binding site" evidence="8">
    <location>
        <position position="353"/>
    </location>
    <ligand>
        <name>Zn(2+)</name>
        <dbReference type="ChEBI" id="CHEBI:29105"/>
        <label>1</label>
    </ligand>
</feature>
<dbReference type="GO" id="GO:0006508">
    <property type="term" value="P:proteolysis"/>
    <property type="evidence" value="ECO:0007669"/>
    <property type="project" value="UniProtKB-KW"/>
</dbReference>
<keyword evidence="6" id="KW-0482">Metalloprotease</keyword>
<evidence type="ECO:0000256" key="11">
    <source>
        <dbReference type="SAM" id="MobiDB-lite"/>
    </source>
</evidence>
<dbReference type="InterPro" id="IPR033739">
    <property type="entry name" value="M10A_MMP"/>
</dbReference>
<evidence type="ECO:0000256" key="1">
    <source>
        <dbReference type="ARBA" id="ARBA00010370"/>
    </source>
</evidence>
<keyword evidence="4" id="KW-0378">Hydrolase</keyword>
<comment type="cofactor">
    <cofactor evidence="8">
        <name>Ca(2+)</name>
        <dbReference type="ChEBI" id="CHEBI:29108"/>
    </cofactor>
    <text evidence="8">Can bind about 5 Ca(2+) ions per subunit.</text>
</comment>
<comment type="similarity">
    <text evidence="1">Belongs to the peptidase M10A family.</text>
</comment>
<dbReference type="InterPro" id="IPR006026">
    <property type="entry name" value="Peptidase_Metallo"/>
</dbReference>
<dbReference type="GO" id="GO:0008270">
    <property type="term" value="F:zinc ion binding"/>
    <property type="evidence" value="ECO:0007669"/>
    <property type="project" value="InterPro"/>
</dbReference>
<evidence type="ECO:0000313" key="14">
    <source>
        <dbReference type="EMBL" id="KAK6185998.1"/>
    </source>
</evidence>
<feature type="binding site" evidence="8">
    <location>
        <position position="357"/>
    </location>
    <ligand>
        <name>Ca(2+)</name>
        <dbReference type="ChEBI" id="CHEBI:29108"/>
        <label>2</label>
    </ligand>
</feature>
<evidence type="ECO:0000256" key="2">
    <source>
        <dbReference type="ARBA" id="ARBA00022670"/>
    </source>
</evidence>
<gene>
    <name evidence="14" type="ORF">SNE40_008117</name>
</gene>
<dbReference type="SUPFAM" id="SSF50923">
    <property type="entry name" value="Hemopexin-like domain"/>
    <property type="match status" value="1"/>
</dbReference>
<evidence type="ECO:0000256" key="6">
    <source>
        <dbReference type="ARBA" id="ARBA00023049"/>
    </source>
</evidence>
<dbReference type="InterPro" id="IPR021190">
    <property type="entry name" value="Pept_M10A"/>
</dbReference>
<organism evidence="14 15">
    <name type="scientific">Patella caerulea</name>
    <name type="common">Rayed Mediterranean limpet</name>
    <dbReference type="NCBI Taxonomy" id="87958"/>
    <lineage>
        <taxon>Eukaryota</taxon>
        <taxon>Metazoa</taxon>
        <taxon>Spiralia</taxon>
        <taxon>Lophotrochozoa</taxon>
        <taxon>Mollusca</taxon>
        <taxon>Gastropoda</taxon>
        <taxon>Patellogastropoda</taxon>
        <taxon>Patelloidea</taxon>
        <taxon>Patellidae</taxon>
        <taxon>Patella</taxon>
    </lineage>
</organism>
<comment type="caution">
    <text evidence="14">The sequence shown here is derived from an EMBL/GenBank/DDBJ whole genome shotgun (WGS) entry which is preliminary data.</text>
</comment>
<feature type="domain" description="Peptidase metallopeptidase" evidence="13">
    <location>
        <begin position="269"/>
        <end position="434"/>
    </location>
</feature>
<feature type="repeat" description="Hemopexin" evidence="10">
    <location>
        <begin position="554"/>
        <end position="605"/>
    </location>
</feature>
<feature type="repeat" description="Hemopexin" evidence="10">
    <location>
        <begin position="492"/>
        <end position="546"/>
    </location>
</feature>
<dbReference type="Gene3D" id="3.40.390.10">
    <property type="entry name" value="Collagenase (Catalytic Domain)"/>
    <property type="match status" value="1"/>
</dbReference>
<evidence type="ECO:0000256" key="3">
    <source>
        <dbReference type="ARBA" id="ARBA00022723"/>
    </source>
</evidence>
<feature type="binding site" evidence="8">
    <location>
        <position position="391"/>
    </location>
    <ligand>
        <name>Zn(2+)</name>
        <dbReference type="ChEBI" id="CHEBI:29105"/>
        <label>2</label>
        <note>catalytic</note>
    </ligand>
</feature>
<reference evidence="14 15" key="1">
    <citation type="submission" date="2024-01" db="EMBL/GenBank/DDBJ databases">
        <title>The genome of the rayed Mediterranean limpet Patella caerulea (Linnaeus, 1758).</title>
        <authorList>
            <person name="Anh-Thu Weber A."/>
            <person name="Halstead-Nussloch G."/>
        </authorList>
    </citation>
    <scope>NUCLEOTIDE SEQUENCE [LARGE SCALE GENOMIC DNA]</scope>
    <source>
        <strain evidence="14">AATW-2023a</strain>
        <tissue evidence="14">Whole specimen</tissue>
    </source>
</reference>
<evidence type="ECO:0000256" key="9">
    <source>
        <dbReference type="PIRSR" id="PIRSR621190-4"/>
    </source>
</evidence>
<dbReference type="Pfam" id="PF01471">
    <property type="entry name" value="PG_binding_1"/>
    <property type="match status" value="1"/>
</dbReference>
<feature type="binding site" evidence="8">
    <location>
        <position position="496"/>
    </location>
    <ligand>
        <name>Ca(2+)</name>
        <dbReference type="ChEBI" id="CHEBI:29108"/>
        <label>4</label>
    </ligand>
</feature>
<feature type="binding site" evidence="8">
    <location>
        <position position="364"/>
    </location>
    <ligand>
        <name>Ca(2+)</name>
        <dbReference type="ChEBI" id="CHEBI:29108"/>
        <label>1</label>
    </ligand>
</feature>
<dbReference type="Proteomes" id="UP001347796">
    <property type="component" value="Unassembled WGS sequence"/>
</dbReference>
<evidence type="ECO:0000256" key="8">
    <source>
        <dbReference type="PIRSR" id="PIRSR621190-2"/>
    </source>
</evidence>
<feature type="binding site" evidence="8">
    <location>
        <position position="327"/>
    </location>
    <ligand>
        <name>Ca(2+)</name>
        <dbReference type="ChEBI" id="CHEBI:29108"/>
        <label>2</label>
    </ligand>
</feature>
<feature type="active site" evidence="7">
    <location>
        <position position="388"/>
    </location>
</feature>
<protein>
    <recommendedName>
        <fullName evidence="13">Peptidase metallopeptidase domain-containing protein</fullName>
    </recommendedName>
</protein>
<dbReference type="GO" id="GO:0030198">
    <property type="term" value="P:extracellular matrix organization"/>
    <property type="evidence" value="ECO:0007669"/>
    <property type="project" value="TreeGrafter"/>
</dbReference>
<dbReference type="SUPFAM" id="SSF55486">
    <property type="entry name" value="Metalloproteases ('zincins'), catalytic domain"/>
    <property type="match status" value="1"/>
</dbReference>
<evidence type="ECO:0000256" key="10">
    <source>
        <dbReference type="PROSITE-ProRule" id="PRU01011"/>
    </source>
</evidence>
<feature type="binding site" evidence="8">
    <location>
        <position position="366"/>
    </location>
    <ligand>
        <name>Ca(2+)</name>
        <dbReference type="ChEBI" id="CHEBI:29108"/>
        <label>1</label>
    </ligand>
</feature>
<feature type="modified residue" description="Phosphotyrosine; by PKDCC" evidence="9">
    <location>
        <position position="535"/>
    </location>
</feature>
<feature type="binding site" evidence="8">
    <location>
        <position position="397"/>
    </location>
    <ligand>
        <name>Zn(2+)</name>
        <dbReference type="ChEBI" id="CHEBI:29105"/>
        <label>2</label>
        <note>catalytic</note>
    </ligand>
</feature>
<dbReference type="Pfam" id="PF00413">
    <property type="entry name" value="Peptidase_M10"/>
    <property type="match status" value="1"/>
</dbReference>
<evidence type="ECO:0000256" key="7">
    <source>
        <dbReference type="PIRSR" id="PIRSR621190-1"/>
    </source>
</evidence>
<feature type="compositionally biased region" description="Low complexity" evidence="11">
    <location>
        <begin position="143"/>
        <end position="155"/>
    </location>
</feature>
<feature type="binding site" evidence="8">
    <location>
        <position position="363"/>
    </location>
    <ligand>
        <name>Ca(2+)</name>
        <dbReference type="ChEBI" id="CHEBI:29108"/>
        <label>3</label>
    </ligand>
</feature>
<dbReference type="EMBL" id="JAZGQO010000006">
    <property type="protein sequence ID" value="KAK6185998.1"/>
    <property type="molecule type" value="Genomic_DNA"/>
</dbReference>
<feature type="compositionally biased region" description="Polar residues" evidence="11">
    <location>
        <begin position="158"/>
        <end position="171"/>
    </location>
</feature>
<keyword evidence="12" id="KW-0732">Signal</keyword>
<feature type="binding site" evidence="8">
    <location>
        <position position="366"/>
    </location>
    <ligand>
        <name>Ca(2+)</name>
        <dbReference type="ChEBI" id="CHEBI:29108"/>
        <label>3</label>
    </ligand>
</feature>
<dbReference type="PROSITE" id="PS51642">
    <property type="entry name" value="HEMOPEXIN_2"/>
    <property type="match status" value="3"/>
</dbReference>
<feature type="region of interest" description="Disordered" evidence="11">
    <location>
        <begin position="239"/>
        <end position="263"/>
    </location>
</feature>
<dbReference type="Pfam" id="PF00045">
    <property type="entry name" value="Hemopexin"/>
    <property type="match status" value="2"/>
</dbReference>
<evidence type="ECO:0000256" key="4">
    <source>
        <dbReference type="ARBA" id="ARBA00022801"/>
    </source>
</evidence>
<keyword evidence="5 8" id="KW-0862">Zinc</keyword>
<feature type="chain" id="PRO_5042831108" description="Peptidase metallopeptidase domain-containing protein" evidence="12">
    <location>
        <begin position="25"/>
        <end position="668"/>
    </location>
</feature>
<evidence type="ECO:0000256" key="5">
    <source>
        <dbReference type="ARBA" id="ARBA00022833"/>
    </source>
</evidence>
<feature type="binding site" evidence="8">
    <location>
        <position position="387"/>
    </location>
    <ligand>
        <name>Zn(2+)</name>
        <dbReference type="ChEBI" id="CHEBI:29105"/>
        <label>2</label>
        <note>catalytic</note>
    </ligand>
</feature>
<dbReference type="AlphaFoldDB" id="A0AAN8PW45"/>
<dbReference type="GO" id="GO:0031012">
    <property type="term" value="C:extracellular matrix"/>
    <property type="evidence" value="ECO:0007669"/>
    <property type="project" value="InterPro"/>
</dbReference>
<dbReference type="SMART" id="SM00120">
    <property type="entry name" value="HX"/>
    <property type="match status" value="4"/>
</dbReference>
<name>A0AAN8PW45_PATCE</name>
<dbReference type="SMART" id="SM00235">
    <property type="entry name" value="ZnMc"/>
    <property type="match status" value="1"/>
</dbReference>
<feature type="region of interest" description="Disordered" evidence="11">
    <location>
        <begin position="141"/>
        <end position="185"/>
    </location>
</feature>
<dbReference type="InterPro" id="IPR002477">
    <property type="entry name" value="Peptidoglycan-bd-like"/>
</dbReference>
<keyword evidence="8" id="KW-0106">Calcium</keyword>
<dbReference type="InterPro" id="IPR001818">
    <property type="entry name" value="Pept_M10_metallopeptidase"/>
</dbReference>
<feature type="binding site" evidence="8">
    <location>
        <position position="345"/>
    </location>
    <ligand>
        <name>Ca(2+)</name>
        <dbReference type="ChEBI" id="CHEBI:29108"/>
        <label>3</label>
    </ligand>
</feature>
<keyword evidence="2" id="KW-0645">Protease</keyword>
<dbReference type="InterPro" id="IPR024079">
    <property type="entry name" value="MetalloPept_cat_dom_sf"/>
</dbReference>
<feature type="binding site" evidence="8">
    <location>
        <position position="361"/>
    </location>
    <ligand>
        <name>Zn(2+)</name>
        <dbReference type="ChEBI" id="CHEBI:29105"/>
        <label>1</label>
    </ligand>
</feature>
<feature type="binding site" evidence="8">
    <location>
        <position position="337"/>
    </location>
    <ligand>
        <name>Zn(2+)</name>
        <dbReference type="ChEBI" id="CHEBI:29105"/>
        <label>1</label>
    </ligand>
</feature>
<sequence length="668" mass="77965">MRSSLVKLLSVINICWTLFSVSVGEQFFLRRDHLDQINYMRRTTENVVKSQDDAEVILEKYGYLSCKVSRRKRDVGRVHMLPGYGVSMTEEGQGRQEACDDSQVENAIKEYQKTYNLRETGVLDEETKRLMSTTRCGNKDTETTVVKKNTTTPDTGQEVHSSSKNPAVNSISKDKTDTESNDSGAPFQRLWKRSVNNNKLFQVLTRGKRETYLQTRTRILNEYVNRIKRNDPLMKQPLTHEERSKRSVIVNGRGNNETHQPTEDELKAKDLIWKKQEIRWRLLETGYSTHIPVEDQRATIDLAFRMWSEVTPLKFVEDIEGDIRDVDIEVAFGRGAHGNCQQDFDGNGGEVAHSWVGGNMHFDDDENYKSIRTYRHDGIYLLRIAVHEIGHVLGLSHTNKSFSIMYAIYNKLNSKPSFELNPLDRKAVQAIYGVCKGKFSTVLDWVRKRPDNSFIFNTYFFRDNHYWMYENHANRTRYGDPLRIAREWSGVPNLVDGYAHIWYITGNQMVDKAFFYKGEDYYAYNSETDSVMDGYPKKIKDDFGPMADQTESIPDNIDTVYFDMRDRNLYFFKHDMVYVYDPKTENFTNGCCVRKRKIVEEFPALEGEDPLPNDLDAVYYSYKDQAIYFIKDEYVWHNALFNIGQKVIQNGVKKDGLWYNKWFDICDI</sequence>
<accession>A0AAN8PW45</accession>
<evidence type="ECO:0000256" key="12">
    <source>
        <dbReference type="SAM" id="SignalP"/>
    </source>
</evidence>
<feature type="binding site" evidence="8">
    <location>
        <position position="346"/>
    </location>
    <ligand>
        <name>Ca(2+)</name>
        <dbReference type="ChEBI" id="CHEBI:29108"/>
        <label>3</label>
    </ligand>
</feature>
<dbReference type="SUPFAM" id="SSF47090">
    <property type="entry name" value="PGBD-like"/>
    <property type="match status" value="1"/>
</dbReference>
<keyword evidence="3 8" id="KW-0479">Metal-binding</keyword>
<dbReference type="Gene3D" id="2.110.10.10">
    <property type="entry name" value="Hemopexin-like domain"/>
    <property type="match status" value="2"/>
</dbReference>
<comment type="cofactor">
    <cofactor evidence="8">
        <name>Zn(2+)</name>
        <dbReference type="ChEBI" id="CHEBI:29105"/>
    </cofactor>
    <text evidence="8">Binds 2 Zn(2+) ions per subunit.</text>
</comment>
<feature type="repeat" description="Hemopexin" evidence="10">
    <location>
        <begin position="440"/>
        <end position="491"/>
    </location>
</feature>
<dbReference type="InterPro" id="IPR036365">
    <property type="entry name" value="PGBD-like_sf"/>
</dbReference>
<dbReference type="GO" id="GO:0030574">
    <property type="term" value="P:collagen catabolic process"/>
    <property type="evidence" value="ECO:0007669"/>
    <property type="project" value="TreeGrafter"/>
</dbReference>
<dbReference type="PRINTS" id="PR00138">
    <property type="entry name" value="MATRIXIN"/>
</dbReference>
<dbReference type="CDD" id="cd04278">
    <property type="entry name" value="ZnMc_MMP"/>
    <property type="match status" value="1"/>
</dbReference>
<evidence type="ECO:0000313" key="15">
    <source>
        <dbReference type="Proteomes" id="UP001347796"/>
    </source>
</evidence>
<feature type="signal peptide" evidence="12">
    <location>
        <begin position="1"/>
        <end position="24"/>
    </location>
</feature>
<feature type="binding site" evidence="8">
    <location>
        <position position="618"/>
    </location>
    <ligand>
        <name>Ca(2+)</name>
        <dbReference type="ChEBI" id="CHEBI:29108"/>
        <label>5</label>
    </ligand>
</feature>
<dbReference type="InterPro" id="IPR036375">
    <property type="entry name" value="Hemopexin-like_dom_sf"/>
</dbReference>
<keyword evidence="15" id="KW-1185">Reference proteome</keyword>
<dbReference type="InterPro" id="IPR018487">
    <property type="entry name" value="Hemopexin-like_repeat"/>
</dbReference>
<dbReference type="PANTHER" id="PTHR10201">
    <property type="entry name" value="MATRIX METALLOPROTEINASE"/>
    <property type="match status" value="1"/>
</dbReference>
<dbReference type="GO" id="GO:0004222">
    <property type="term" value="F:metalloendopeptidase activity"/>
    <property type="evidence" value="ECO:0007669"/>
    <property type="project" value="InterPro"/>
</dbReference>
<dbReference type="PANTHER" id="PTHR10201:SF323">
    <property type="entry name" value="MATRIX METALLOPROTEINASE-21"/>
    <property type="match status" value="1"/>
</dbReference>
<feature type="binding site" evidence="8">
    <location>
        <position position="405"/>
    </location>
    <ligand>
        <name>Zn(2+)</name>
        <dbReference type="ChEBI" id="CHEBI:29105"/>
        <label>2</label>
        <note>catalytic</note>
    </ligand>
</feature>
<proteinExistence type="inferred from homology"/>
<feature type="binding site" evidence="8">
    <location>
        <position position="616"/>
    </location>
    <ligand>
        <name>Ca(2+)</name>
        <dbReference type="ChEBI" id="CHEBI:29108"/>
        <label>4</label>
    </ligand>
</feature>
<evidence type="ECO:0000259" key="13">
    <source>
        <dbReference type="SMART" id="SM00235"/>
    </source>
</evidence>